<feature type="domain" description="Cadherin" evidence="11">
    <location>
        <begin position="439"/>
        <end position="550"/>
    </location>
</feature>
<feature type="chain" id="PRO_5010226328" evidence="10">
    <location>
        <begin position="19"/>
        <end position="782"/>
    </location>
</feature>
<feature type="domain" description="Cadherin" evidence="11">
    <location>
        <begin position="334"/>
        <end position="440"/>
    </location>
</feature>
<evidence type="ECO:0000256" key="5">
    <source>
        <dbReference type="ARBA" id="ARBA00022889"/>
    </source>
</evidence>
<dbReference type="CDD" id="cd11304">
    <property type="entry name" value="Cadherin_repeat"/>
    <property type="match status" value="3"/>
</dbReference>
<dbReference type="GO" id="GO:0005911">
    <property type="term" value="C:cell-cell junction"/>
    <property type="evidence" value="ECO:0007669"/>
    <property type="project" value="TreeGrafter"/>
</dbReference>
<dbReference type="CTD" id="389118"/>
<evidence type="ECO:0000256" key="2">
    <source>
        <dbReference type="ARBA" id="ARBA00022692"/>
    </source>
</evidence>
<dbReference type="PANTHER" id="PTHR24025">
    <property type="entry name" value="DESMOGLEIN FAMILY MEMBER"/>
    <property type="match status" value="1"/>
</dbReference>
<proteinExistence type="predicted"/>
<dbReference type="FunFam" id="2.60.40.60:FF:000268">
    <property type="entry name" value="Cadherin related family member 4"/>
    <property type="match status" value="1"/>
</dbReference>
<evidence type="ECO:0000313" key="12">
    <source>
        <dbReference type="Proteomes" id="UP000081671"/>
    </source>
</evidence>
<dbReference type="GO" id="GO:0007156">
    <property type="term" value="P:homophilic cell adhesion via plasma membrane adhesion molecules"/>
    <property type="evidence" value="ECO:0007669"/>
    <property type="project" value="InterPro"/>
</dbReference>
<dbReference type="FunFam" id="2.60.40.60:FF:000260">
    <property type="entry name" value="Cadherin related family member 4"/>
    <property type="match status" value="1"/>
</dbReference>
<dbReference type="RefSeq" id="XP_012883509.1">
    <property type="nucleotide sequence ID" value="XM_013028055.1"/>
</dbReference>
<dbReference type="FunFam" id="2.60.40.60:FF:000300">
    <property type="entry name" value="Cadherin related family member 4"/>
    <property type="match status" value="1"/>
</dbReference>
<keyword evidence="2 9" id="KW-0812">Transmembrane</keyword>
<evidence type="ECO:0000256" key="6">
    <source>
        <dbReference type="ARBA" id="ARBA00022989"/>
    </source>
</evidence>
<dbReference type="KEGG" id="dord:105994512"/>
<dbReference type="InParanoid" id="A0A1S3G5E4"/>
<dbReference type="GO" id="GO:0005886">
    <property type="term" value="C:plasma membrane"/>
    <property type="evidence" value="ECO:0007669"/>
    <property type="project" value="InterPro"/>
</dbReference>
<dbReference type="PROSITE" id="PS50268">
    <property type="entry name" value="CADHERIN_2"/>
    <property type="match status" value="3"/>
</dbReference>
<evidence type="ECO:0000256" key="1">
    <source>
        <dbReference type="ARBA" id="ARBA00004370"/>
    </source>
</evidence>
<dbReference type="GeneID" id="105994512"/>
<keyword evidence="4 8" id="KW-0106">Calcium</keyword>
<evidence type="ECO:0000313" key="13">
    <source>
        <dbReference type="RefSeq" id="XP_012883509.1"/>
    </source>
</evidence>
<dbReference type="PRINTS" id="PR00205">
    <property type="entry name" value="CADHERIN"/>
</dbReference>
<dbReference type="FunFam" id="2.60.40.60:FF:000291">
    <property type="entry name" value="Cadherin related family member 4"/>
    <property type="match status" value="1"/>
</dbReference>
<organism evidence="12 13">
    <name type="scientific">Dipodomys ordii</name>
    <name type="common">Ord's kangaroo rat</name>
    <dbReference type="NCBI Taxonomy" id="10020"/>
    <lineage>
        <taxon>Eukaryota</taxon>
        <taxon>Metazoa</taxon>
        <taxon>Chordata</taxon>
        <taxon>Craniata</taxon>
        <taxon>Vertebrata</taxon>
        <taxon>Euteleostomi</taxon>
        <taxon>Mammalia</taxon>
        <taxon>Eutheria</taxon>
        <taxon>Euarchontoglires</taxon>
        <taxon>Glires</taxon>
        <taxon>Rodentia</taxon>
        <taxon>Castorimorpha</taxon>
        <taxon>Heteromyidae</taxon>
        <taxon>Dipodomyinae</taxon>
        <taxon>Dipodomys</taxon>
    </lineage>
</organism>
<dbReference type="GO" id="GO:0005509">
    <property type="term" value="F:calcium ion binding"/>
    <property type="evidence" value="ECO:0007669"/>
    <property type="project" value="UniProtKB-UniRule"/>
</dbReference>
<dbReference type="SUPFAM" id="SSF49313">
    <property type="entry name" value="Cadherin-like"/>
    <property type="match status" value="4"/>
</dbReference>
<evidence type="ECO:0000256" key="7">
    <source>
        <dbReference type="ARBA" id="ARBA00023136"/>
    </source>
</evidence>
<comment type="subcellular location">
    <subcellularLocation>
        <location evidence="1">Membrane</location>
    </subcellularLocation>
</comment>
<keyword evidence="6 9" id="KW-1133">Transmembrane helix</keyword>
<feature type="domain" description="Cadherin" evidence="11">
    <location>
        <begin position="232"/>
        <end position="333"/>
    </location>
</feature>
<evidence type="ECO:0000256" key="4">
    <source>
        <dbReference type="ARBA" id="ARBA00022837"/>
    </source>
</evidence>
<keyword evidence="7 9" id="KW-0472">Membrane</keyword>
<dbReference type="SMART" id="SM00112">
    <property type="entry name" value="CA"/>
    <property type="match status" value="3"/>
</dbReference>
<dbReference type="STRING" id="10020.ENSDORP00000025487"/>
<accession>A0A1S3G5E4</accession>
<dbReference type="InterPro" id="IPR020894">
    <property type="entry name" value="Cadherin_CS"/>
</dbReference>
<dbReference type="InterPro" id="IPR002126">
    <property type="entry name" value="Cadherin-like_dom"/>
</dbReference>
<sequence>MTLLLTLLFALLVSGLHSLPWFTDISERRGPGTVVQTFSFNCSSHIPTLELLSVQPNTTFFNPPTLAGHQGRYVGKIILSSSARLDALAVNHYELYLRYKCGNYVMDGPFSVLVQRDLGIQCVGRFASQAGEIIYVPETVIPGARLYTLLLPGLQGQGTKMNITSAQDPPYFPGPFSINERGWLQAPSQGLKGQAEKVFHLQILVSTGQGQSCQGRLTVQVFRVLSGQVSFLQAVQNITILENLAPGSEVVKVQARGSDLRYEIISPMPSPLYSIGRADGVIRLTSPLDLTRAPGTAVTRLQVKAFEHHQPWVSAELELTVDVQLVNQWPPRCLPALFVTQIPETAPVGTVLGTFACTDPDSVGTSLDYQLRFHSPPDSASLRLHDRVLEVNATLDCDTPGTCFQHAASILVIDDGQPQMTTEVPVLVMVTPINEFSPACTPRTFRIQEDARPHTLLGTVVGVDMDYPHNSVEYYISGGPSSTFAVDHLNGEVRLLAPLDYEQQRVHRITVLLIDRGQDWDPTYRRSGSCTITIEVEDVNDHTPECEPPFQELTIYTPLGRSMEVTKVSCQIPQEPQRLAFAYSIVGGNTQNRFRLQGASLVYDDTLLGPPWLDQPCTYWLLIHVADAGNSNHHLSTTVTIIVHLIPQRPSTVATSTHRNTVSSTMAPILVTDIEVYWQPEPWFVGVLTATGALLLLTLGWLLSKFLQGLTQVLQAPSKPTQTLLLNSIQGNKGSKEGFMDIPRMEMSQENSSVTNLHYDGRAQDARTGRDYLFNTHTGVRR</sequence>
<protein>
    <submittedName>
        <fullName evidence="13">Cadherin-related family member 4</fullName>
    </submittedName>
</protein>
<dbReference type="Pfam" id="PF00028">
    <property type="entry name" value="Cadherin"/>
    <property type="match status" value="1"/>
</dbReference>
<evidence type="ECO:0000256" key="3">
    <source>
        <dbReference type="ARBA" id="ARBA00022737"/>
    </source>
</evidence>
<evidence type="ECO:0000256" key="8">
    <source>
        <dbReference type="PROSITE-ProRule" id="PRU00043"/>
    </source>
</evidence>
<dbReference type="Gene3D" id="2.60.40.60">
    <property type="entry name" value="Cadherins"/>
    <property type="match status" value="3"/>
</dbReference>
<evidence type="ECO:0000256" key="9">
    <source>
        <dbReference type="SAM" id="Phobius"/>
    </source>
</evidence>
<reference evidence="13" key="1">
    <citation type="submission" date="2025-08" db="UniProtKB">
        <authorList>
            <consortium name="RefSeq"/>
        </authorList>
    </citation>
    <scope>IDENTIFICATION</scope>
    <source>
        <tissue evidence="13">Kidney</tissue>
    </source>
</reference>
<feature type="transmembrane region" description="Helical" evidence="9">
    <location>
        <begin position="683"/>
        <end position="703"/>
    </location>
</feature>
<dbReference type="PANTHER" id="PTHR24025:SF23">
    <property type="entry name" value="NEURAL-CADHERIN"/>
    <property type="match status" value="1"/>
</dbReference>
<keyword evidence="12" id="KW-1185">Reference proteome</keyword>
<dbReference type="AlphaFoldDB" id="A0A1S3G5E4"/>
<dbReference type="OrthoDB" id="9949162at2759"/>
<evidence type="ECO:0000256" key="10">
    <source>
        <dbReference type="SAM" id="SignalP"/>
    </source>
</evidence>
<dbReference type="InterPro" id="IPR050971">
    <property type="entry name" value="Cadherin-domain_protein"/>
</dbReference>
<gene>
    <name evidence="13" type="primary">Cdhr4</name>
</gene>
<feature type="signal peptide" evidence="10">
    <location>
        <begin position="1"/>
        <end position="18"/>
    </location>
</feature>
<dbReference type="FunCoup" id="A0A1S3G5E4">
    <property type="interactions" value="9"/>
</dbReference>
<dbReference type="PROSITE" id="PS00232">
    <property type="entry name" value="CADHERIN_1"/>
    <property type="match status" value="1"/>
</dbReference>
<keyword evidence="10" id="KW-0732">Signal</keyword>
<name>A0A1S3G5E4_DIPOR</name>
<keyword evidence="5" id="KW-0130">Cell adhesion</keyword>
<dbReference type="InterPro" id="IPR015919">
    <property type="entry name" value="Cadherin-like_sf"/>
</dbReference>
<evidence type="ECO:0000259" key="11">
    <source>
        <dbReference type="PROSITE" id="PS50268"/>
    </source>
</evidence>
<dbReference type="Proteomes" id="UP000081671">
    <property type="component" value="Unplaced"/>
</dbReference>
<keyword evidence="3" id="KW-0677">Repeat</keyword>